<dbReference type="EMBL" id="CP012661">
    <property type="protein sequence ID" value="AMY68642.1"/>
    <property type="molecule type" value="Genomic_DNA"/>
</dbReference>
<feature type="transmembrane region" description="Helical" evidence="1">
    <location>
        <begin position="267"/>
        <end position="290"/>
    </location>
</feature>
<dbReference type="PATRIC" id="fig|1335048.3.peg.1446"/>
<organism evidence="2 3">
    <name type="scientific">Frigidibacter mobilis</name>
    <dbReference type="NCBI Taxonomy" id="1335048"/>
    <lineage>
        <taxon>Bacteria</taxon>
        <taxon>Pseudomonadati</taxon>
        <taxon>Pseudomonadota</taxon>
        <taxon>Alphaproteobacteria</taxon>
        <taxon>Rhodobacterales</taxon>
        <taxon>Paracoccaceae</taxon>
        <taxon>Frigidibacter</taxon>
    </lineage>
</organism>
<evidence type="ECO:0000313" key="3">
    <source>
        <dbReference type="Proteomes" id="UP000076128"/>
    </source>
</evidence>
<feature type="transmembrane region" description="Helical" evidence="1">
    <location>
        <begin position="143"/>
        <end position="163"/>
    </location>
</feature>
<keyword evidence="1" id="KW-1133">Transmembrane helix</keyword>
<dbReference type="Proteomes" id="UP000076128">
    <property type="component" value="Chromosome"/>
</dbReference>
<dbReference type="OrthoDB" id="9770040at2"/>
<gene>
    <name evidence="2" type="ORF">AKL17_1387</name>
</gene>
<keyword evidence="1" id="KW-0812">Transmembrane</keyword>
<proteinExistence type="predicted"/>
<dbReference type="STRING" id="1335048.AKL17_1387"/>
<evidence type="ECO:0008006" key="4">
    <source>
        <dbReference type="Google" id="ProtNLM"/>
    </source>
</evidence>
<dbReference type="InterPro" id="IPR010266">
    <property type="entry name" value="NnrS"/>
</dbReference>
<keyword evidence="3" id="KW-1185">Reference proteome</keyword>
<sequence>MHPPLRPPYAGPALFSYGFRPLFLAAGLFAVLAVPLWMAAWSGHLALAGPFPALDWHIHEMLFGYTSAVIAGFLFTAIPNWTGRMPTRGWPLIALAALWISGRLAVAFMPWPLLVMAVDCGFLLAVGAMVVTEIVAGRNWRNLMVVLPVLLYLAANITFHLEAMMQGSAEIGRRLGFAMVTLLIVLIGGRIIPSFTRNWLAKRGPGPLPVPFGPFDVLCLAATLAALLVWVAQPDGVPAGAGLLLAGALQALRLARWRGLRAWRSPLLAMLHVAFAFIPAGLAALGLAALGVWPAVAGLHLLGVGGIGGMTLAVMMRASLGHTARELVAGRALTVAFICVALAALVRVAAPLGAGLWAAAALWVLGFGLFLWRFAPILTRPNPARRVPGGR</sequence>
<feature type="transmembrane region" description="Helical" evidence="1">
    <location>
        <begin position="296"/>
        <end position="316"/>
    </location>
</feature>
<reference evidence="2 3" key="1">
    <citation type="submission" date="2015-09" db="EMBL/GenBank/DDBJ databases">
        <title>Complete genome sequence of Defluviimonas alba cai42t isolated from an oilfield in Xinjiang.</title>
        <authorList>
            <person name="Geng S."/>
            <person name="Pan X."/>
            <person name="Wu X."/>
        </authorList>
    </citation>
    <scope>NUCLEOTIDE SEQUENCE [LARGE SCALE GENOMIC DNA]</scope>
    <source>
        <strain evidence="3">cai42</strain>
    </source>
</reference>
<feature type="transmembrane region" description="Helical" evidence="1">
    <location>
        <begin position="90"/>
        <end position="108"/>
    </location>
</feature>
<feature type="transmembrane region" description="Helical" evidence="1">
    <location>
        <begin position="237"/>
        <end position="255"/>
    </location>
</feature>
<accession>A0A159Z123</accession>
<feature type="transmembrane region" description="Helical" evidence="1">
    <location>
        <begin position="356"/>
        <end position="375"/>
    </location>
</feature>
<feature type="transmembrane region" description="Helical" evidence="1">
    <location>
        <begin position="114"/>
        <end position="136"/>
    </location>
</feature>
<feature type="transmembrane region" description="Helical" evidence="1">
    <location>
        <begin position="212"/>
        <end position="231"/>
    </location>
</feature>
<dbReference type="AlphaFoldDB" id="A0A159Z123"/>
<dbReference type="KEGG" id="daa:AKL17_1387"/>
<protein>
    <recommendedName>
        <fullName evidence="4">Short-chain dehydrogenase</fullName>
    </recommendedName>
</protein>
<evidence type="ECO:0000256" key="1">
    <source>
        <dbReference type="SAM" id="Phobius"/>
    </source>
</evidence>
<feature type="transmembrane region" description="Helical" evidence="1">
    <location>
        <begin position="175"/>
        <end position="192"/>
    </location>
</feature>
<feature type="transmembrane region" description="Helical" evidence="1">
    <location>
        <begin position="61"/>
        <end position="78"/>
    </location>
</feature>
<dbReference type="Pfam" id="PF05940">
    <property type="entry name" value="NnrS"/>
    <property type="match status" value="1"/>
</dbReference>
<feature type="transmembrane region" description="Helical" evidence="1">
    <location>
        <begin position="21"/>
        <end position="41"/>
    </location>
</feature>
<feature type="transmembrane region" description="Helical" evidence="1">
    <location>
        <begin position="328"/>
        <end position="350"/>
    </location>
</feature>
<keyword evidence="1" id="KW-0472">Membrane</keyword>
<name>A0A159Z123_9RHOB</name>
<evidence type="ECO:0000313" key="2">
    <source>
        <dbReference type="EMBL" id="AMY68642.1"/>
    </source>
</evidence>
<dbReference type="RefSeq" id="WP_066811769.1">
    <property type="nucleotide sequence ID" value="NZ_CP012661.1"/>
</dbReference>